<sequence>MQYIFLIFLSGALGHTWLESLPLIGSNGAFTGEPGFPRGFIARDDPAFSDDSSTYRITAPDSSTPLCHPSPQKANEYENPLHPRLNASAGSFIALQYQENGHTSAPQVPEGRPFRSGNVFVYASTSLKDEKLTSVHGNWTADGSLENGKLLSTHFFDDLICFQDQGTALTKINAERKAASGGLPSVTCQTDVQIPQDIKSDVLALYWIWEWPLWANTDKWANETYTACSEALISQGGDSSSEIVLDEGVAFDKRAVMSQLATQFEVLELGTGTAAPPLVTSLFPNTASAPLSTDLATDLVTLSSMPTTTVADADGHSGFVTVYVPSATVTVTVTAVASP</sequence>
<evidence type="ECO:0000313" key="4">
    <source>
        <dbReference type="Proteomes" id="UP001265746"/>
    </source>
</evidence>
<evidence type="ECO:0000313" key="3">
    <source>
        <dbReference type="EMBL" id="KAK2597226.1"/>
    </source>
</evidence>
<dbReference type="InterPro" id="IPR055915">
    <property type="entry name" value="DUF7492"/>
</dbReference>
<comment type="caution">
    <text evidence="3">The sequence shown here is derived from an EMBL/GenBank/DDBJ whole genome shotgun (WGS) entry which is preliminary data.</text>
</comment>
<proteinExistence type="predicted"/>
<keyword evidence="4" id="KW-1185">Reference proteome</keyword>
<dbReference type="Proteomes" id="UP001265746">
    <property type="component" value="Unassembled WGS sequence"/>
</dbReference>
<keyword evidence="1" id="KW-0732">Signal</keyword>
<evidence type="ECO:0000256" key="1">
    <source>
        <dbReference type="SAM" id="SignalP"/>
    </source>
</evidence>
<dbReference type="Pfam" id="PF24320">
    <property type="entry name" value="DUF7492"/>
    <property type="match status" value="1"/>
</dbReference>
<accession>A0AAD9S2B1</accession>
<gene>
    <name evidence="3" type="ORF">N8I77_013087</name>
</gene>
<dbReference type="EMBL" id="JAUJFL010000010">
    <property type="protein sequence ID" value="KAK2597226.1"/>
    <property type="molecule type" value="Genomic_DNA"/>
</dbReference>
<protein>
    <recommendedName>
        <fullName evidence="2">DUF7492 domain-containing protein</fullName>
    </recommendedName>
</protein>
<reference evidence="3" key="1">
    <citation type="submission" date="2023-06" db="EMBL/GenBank/DDBJ databases">
        <authorList>
            <person name="Noh H."/>
        </authorList>
    </citation>
    <scope>NUCLEOTIDE SEQUENCE</scope>
    <source>
        <strain evidence="3">DUCC20226</strain>
    </source>
</reference>
<evidence type="ECO:0000259" key="2">
    <source>
        <dbReference type="Pfam" id="PF24320"/>
    </source>
</evidence>
<feature type="domain" description="DUF7492" evidence="2">
    <location>
        <begin position="13"/>
        <end position="238"/>
    </location>
</feature>
<feature type="signal peptide" evidence="1">
    <location>
        <begin position="1"/>
        <end position="18"/>
    </location>
</feature>
<name>A0AAD9S2B1_PHOAM</name>
<feature type="chain" id="PRO_5041975048" description="DUF7492 domain-containing protein" evidence="1">
    <location>
        <begin position="19"/>
        <end position="339"/>
    </location>
</feature>
<dbReference type="AlphaFoldDB" id="A0AAD9S2B1"/>
<organism evidence="3 4">
    <name type="scientific">Phomopsis amygdali</name>
    <name type="common">Fusicoccum amygdali</name>
    <dbReference type="NCBI Taxonomy" id="1214568"/>
    <lineage>
        <taxon>Eukaryota</taxon>
        <taxon>Fungi</taxon>
        <taxon>Dikarya</taxon>
        <taxon>Ascomycota</taxon>
        <taxon>Pezizomycotina</taxon>
        <taxon>Sordariomycetes</taxon>
        <taxon>Sordariomycetidae</taxon>
        <taxon>Diaporthales</taxon>
        <taxon>Diaporthaceae</taxon>
        <taxon>Diaporthe</taxon>
    </lineage>
</organism>